<evidence type="ECO:0000256" key="2">
    <source>
        <dbReference type="ARBA" id="ARBA00005417"/>
    </source>
</evidence>
<dbReference type="InterPro" id="IPR027417">
    <property type="entry name" value="P-loop_NTPase"/>
</dbReference>
<evidence type="ECO:0000256" key="1">
    <source>
        <dbReference type="ARBA" id="ARBA00004202"/>
    </source>
</evidence>
<dbReference type="InterPro" id="IPR015856">
    <property type="entry name" value="ABC_transpr_CbiO/EcfA_su"/>
</dbReference>
<dbReference type="Gene3D" id="3.40.50.300">
    <property type="entry name" value="P-loop containing nucleotide triphosphate hydrolases"/>
    <property type="match status" value="2"/>
</dbReference>
<dbReference type="SUPFAM" id="SSF52540">
    <property type="entry name" value="P-loop containing nucleoside triphosphate hydrolases"/>
    <property type="match status" value="2"/>
</dbReference>
<name>A0ABT0VMN3_9LACO</name>
<dbReference type="RefSeq" id="WP_205143372.1">
    <property type="nucleotide sequence ID" value="NZ_JAFBDN010000005.1"/>
</dbReference>
<dbReference type="GO" id="GO:0005524">
    <property type="term" value="F:ATP binding"/>
    <property type="evidence" value="ECO:0007669"/>
    <property type="project" value="UniProtKB-KW"/>
</dbReference>
<dbReference type="PROSITE" id="PS50893">
    <property type="entry name" value="ABC_TRANSPORTER_2"/>
    <property type="match status" value="2"/>
</dbReference>
<evidence type="ECO:0000256" key="8">
    <source>
        <dbReference type="ARBA" id="ARBA00023136"/>
    </source>
</evidence>
<keyword evidence="11" id="KW-1185">Reference proteome</keyword>
<dbReference type="Proteomes" id="UP001057481">
    <property type="component" value="Unassembled WGS sequence"/>
</dbReference>
<protein>
    <submittedName>
        <fullName evidence="10">ABC transporter ATP-binding protein</fullName>
    </submittedName>
</protein>
<keyword evidence="8" id="KW-0472">Membrane</keyword>
<comment type="subcellular location">
    <subcellularLocation>
        <location evidence="1">Cell membrane</location>
        <topology evidence="1">Peripheral membrane protein</topology>
    </subcellularLocation>
</comment>
<dbReference type="Pfam" id="PF00005">
    <property type="entry name" value="ABC_tran"/>
    <property type="match status" value="2"/>
</dbReference>
<keyword evidence="6 10" id="KW-0067">ATP-binding</keyword>
<evidence type="ECO:0000256" key="6">
    <source>
        <dbReference type="ARBA" id="ARBA00022840"/>
    </source>
</evidence>
<feature type="domain" description="ABC transporter" evidence="9">
    <location>
        <begin position="253"/>
        <end position="468"/>
    </location>
</feature>
<dbReference type="CDD" id="cd03225">
    <property type="entry name" value="ABC_cobalt_CbiO_domain1"/>
    <property type="match status" value="2"/>
</dbReference>
<keyword evidence="3" id="KW-0813">Transport</keyword>
<accession>A0ABT0VMN3</accession>
<comment type="caution">
    <text evidence="10">The sequence shown here is derived from an EMBL/GenBank/DDBJ whole genome shotgun (WGS) entry which is preliminary data.</text>
</comment>
<dbReference type="PROSITE" id="PS00211">
    <property type="entry name" value="ABC_TRANSPORTER_1"/>
    <property type="match status" value="2"/>
</dbReference>
<feature type="domain" description="ABC transporter" evidence="9">
    <location>
        <begin position="4"/>
        <end position="244"/>
    </location>
</feature>
<keyword evidence="5" id="KW-0547">Nucleotide-binding</keyword>
<evidence type="ECO:0000256" key="7">
    <source>
        <dbReference type="ARBA" id="ARBA00022967"/>
    </source>
</evidence>
<evidence type="ECO:0000313" key="11">
    <source>
        <dbReference type="Proteomes" id="UP001057481"/>
    </source>
</evidence>
<dbReference type="InterPro" id="IPR003439">
    <property type="entry name" value="ABC_transporter-like_ATP-bd"/>
</dbReference>
<proteinExistence type="inferred from homology"/>
<gene>
    <name evidence="10" type="ORF">KAK10_07115</name>
</gene>
<evidence type="ECO:0000259" key="9">
    <source>
        <dbReference type="PROSITE" id="PS50893"/>
    </source>
</evidence>
<evidence type="ECO:0000256" key="4">
    <source>
        <dbReference type="ARBA" id="ARBA00022475"/>
    </source>
</evidence>
<evidence type="ECO:0000256" key="5">
    <source>
        <dbReference type="ARBA" id="ARBA00022741"/>
    </source>
</evidence>
<dbReference type="SMART" id="SM00382">
    <property type="entry name" value="AAA"/>
    <property type="match status" value="2"/>
</dbReference>
<dbReference type="InterPro" id="IPR050095">
    <property type="entry name" value="ECF_ABC_transporter_ATP-bd"/>
</dbReference>
<keyword evidence="7" id="KW-1278">Translocase</keyword>
<sequence length="469" mass="52201">MTSLALSNLTIEYPTEHQNISVITDTSLTFVEPSFNLLIGPSGSGKSTFLKALAGLYPEYGSNVTGTILLDDQPITTYSIQQRTKKIGMLFQNPSEQFAMTTPLHEIIFTLENLSLTASEIDERAQYALAFVGISHLAHRQLKTLSGGEAQKVALAVVLAMQSDIILLDEPFASVDPLARLDLLTKLKELVKRGHTIIISDHDLAGYQNLAPNLFAIEAHQVKKITPAPALFKPFNTLQANFTLPPANAEIVLNAPSLQITTGQTKLLATENFNLLKNKMTLLTGPNGVGKSTLFGALTKLHPYTGSIFYLDQNIKKIKTPQYARQVALIFQQAEMQFLKMTLKEELELSLKYANYPELWSETKLTEVLAFLNMAEMQDHIIYQLSGGQKKKLQILIMLIIGTPVLLLDEPLAGLDLASVDRIMSLIKQMTRKQNQTVLMISHQLTGIPDYFDYHLVFNHQSITYEEVL</sequence>
<reference evidence="10" key="1">
    <citation type="submission" date="2021-04" db="EMBL/GenBank/DDBJ databases">
        <title>Taxonomic assessment of Weissella genus.</title>
        <authorList>
            <person name="Fanelli F."/>
            <person name="Chieffi D."/>
            <person name="Dell'Aquila A."/>
            <person name="Gyu-Sung C."/>
            <person name="Franz C.M.A.P."/>
            <person name="Fusco V."/>
        </authorList>
    </citation>
    <scope>NUCLEOTIDE SEQUENCE</scope>
    <source>
        <strain evidence="10">LMG 25373</strain>
    </source>
</reference>
<organism evidence="10 11">
    <name type="scientific">Periweissella beninensis</name>
    <dbReference type="NCBI Taxonomy" id="504936"/>
    <lineage>
        <taxon>Bacteria</taxon>
        <taxon>Bacillati</taxon>
        <taxon>Bacillota</taxon>
        <taxon>Bacilli</taxon>
        <taxon>Lactobacillales</taxon>
        <taxon>Lactobacillaceae</taxon>
        <taxon>Periweissella</taxon>
    </lineage>
</organism>
<dbReference type="PANTHER" id="PTHR43553:SF27">
    <property type="entry name" value="ENERGY-COUPLING FACTOR TRANSPORTER ATP-BINDING PROTEIN ECFA2"/>
    <property type="match status" value="1"/>
</dbReference>
<comment type="similarity">
    <text evidence="2">Belongs to the ABC transporter superfamily.</text>
</comment>
<dbReference type="InterPro" id="IPR003593">
    <property type="entry name" value="AAA+_ATPase"/>
</dbReference>
<keyword evidence="4" id="KW-1003">Cell membrane</keyword>
<evidence type="ECO:0000256" key="3">
    <source>
        <dbReference type="ARBA" id="ARBA00022448"/>
    </source>
</evidence>
<evidence type="ECO:0000313" key="10">
    <source>
        <dbReference type="EMBL" id="MCM2437677.1"/>
    </source>
</evidence>
<dbReference type="PANTHER" id="PTHR43553">
    <property type="entry name" value="HEAVY METAL TRANSPORTER"/>
    <property type="match status" value="1"/>
</dbReference>
<dbReference type="InterPro" id="IPR017871">
    <property type="entry name" value="ABC_transporter-like_CS"/>
</dbReference>
<dbReference type="EMBL" id="JAGMVS010000066">
    <property type="protein sequence ID" value="MCM2437677.1"/>
    <property type="molecule type" value="Genomic_DNA"/>
</dbReference>